<keyword evidence="4" id="KW-1185">Reference proteome</keyword>
<keyword evidence="2" id="KW-1133">Transmembrane helix</keyword>
<evidence type="ECO:0000256" key="2">
    <source>
        <dbReference type="SAM" id="Phobius"/>
    </source>
</evidence>
<evidence type="ECO:0000313" key="4">
    <source>
        <dbReference type="Proteomes" id="UP000799640"/>
    </source>
</evidence>
<feature type="region of interest" description="Disordered" evidence="1">
    <location>
        <begin position="1"/>
        <end position="126"/>
    </location>
</feature>
<keyword evidence="2" id="KW-0472">Membrane</keyword>
<feature type="compositionally biased region" description="Polar residues" evidence="1">
    <location>
        <begin position="203"/>
        <end position="217"/>
    </location>
</feature>
<feature type="transmembrane region" description="Helical" evidence="2">
    <location>
        <begin position="301"/>
        <end position="325"/>
    </location>
</feature>
<feature type="compositionally biased region" description="Polar residues" evidence="1">
    <location>
        <begin position="419"/>
        <end position="428"/>
    </location>
</feature>
<gene>
    <name evidence="3" type="ORF">EJ06DRAFT_536860</name>
</gene>
<dbReference type="Pfam" id="PF12751">
    <property type="entry name" value="Vac7"/>
    <property type="match status" value="1"/>
</dbReference>
<sequence>MTVETETVNSVAQPTLGPDGGTLRVKASSETIRPGKSRRRAARKAPSLNSNTVSTRADIFEDRVKNAMDAASSDDSDETFVYESNPPEPQPQPRRSRHHSRTPSGASLASMAEQQRAAGPPTALRSIGTTLEAPRAMPKSRSMKFANAYSSGADEESIDRGGDGTIRASAQRGTAHHHHLGRPARGGHPSILDDDGGPFLQPKTRSLTGMSRANGRGTSNGNGFRGNANGLGRKDVGYQSYDLDADGGDDERTPLMNTIRGPRGRRNLVRVNRHGDYQTLPSYLPPRRNGDTRGRSCMSRFAGCVVLFVMLMLLTFGAVGFLFAISTPLAEVEIVGIENVLASEQELMVDLVVRAVNPNLLPITVADMDINIFAKSKFVGSEKWWRDHGKLPPLEEGAALATVATRRMKEHKDRVRATQAPQQPTVNASGLFWPDPDPDPSGGDPDDDDPSPNRQTMLLGRIARFDSPLTFEGSFLRRRVARSSTGSLRLSKPGNRTEAGGTERWERVLRHSFELIVRGTLRYRIPLGGRAHAVPVARSVIVHPESEEVDEPVDGEIKISKKEVVRDMGKRVKMMFWG</sequence>
<dbReference type="GO" id="GO:0070772">
    <property type="term" value="C:PAS complex"/>
    <property type="evidence" value="ECO:0007669"/>
    <property type="project" value="TreeGrafter"/>
</dbReference>
<feature type="region of interest" description="Disordered" evidence="1">
    <location>
        <begin position="482"/>
        <end position="502"/>
    </location>
</feature>
<dbReference type="AlphaFoldDB" id="A0A6G1I2I9"/>
<feature type="region of interest" description="Disordered" evidence="1">
    <location>
        <begin position="410"/>
        <end position="455"/>
    </location>
</feature>
<feature type="compositionally biased region" description="Polar residues" evidence="1">
    <location>
        <begin position="1"/>
        <end position="13"/>
    </location>
</feature>
<dbReference type="InterPro" id="IPR024260">
    <property type="entry name" value="Vac7"/>
</dbReference>
<evidence type="ECO:0008006" key="5">
    <source>
        <dbReference type="Google" id="ProtNLM"/>
    </source>
</evidence>
<dbReference type="Proteomes" id="UP000799640">
    <property type="component" value="Unassembled WGS sequence"/>
</dbReference>
<dbReference type="PANTHER" id="PTHR28258">
    <property type="entry name" value="VACUOLAR SEGREGATION PROTEIN 7"/>
    <property type="match status" value="1"/>
</dbReference>
<dbReference type="GO" id="GO:0000011">
    <property type="term" value="P:vacuole inheritance"/>
    <property type="evidence" value="ECO:0007669"/>
    <property type="project" value="TreeGrafter"/>
</dbReference>
<dbReference type="GO" id="GO:0010513">
    <property type="term" value="P:positive regulation of phosphatidylinositol biosynthetic process"/>
    <property type="evidence" value="ECO:0007669"/>
    <property type="project" value="TreeGrafter"/>
</dbReference>
<dbReference type="OrthoDB" id="1204at2759"/>
<name>A0A6G1I2I9_9PEZI</name>
<reference evidence="3" key="1">
    <citation type="journal article" date="2020" name="Stud. Mycol.">
        <title>101 Dothideomycetes genomes: a test case for predicting lifestyles and emergence of pathogens.</title>
        <authorList>
            <person name="Haridas S."/>
            <person name="Albert R."/>
            <person name="Binder M."/>
            <person name="Bloem J."/>
            <person name="Labutti K."/>
            <person name="Salamov A."/>
            <person name="Andreopoulos B."/>
            <person name="Baker S."/>
            <person name="Barry K."/>
            <person name="Bills G."/>
            <person name="Bluhm B."/>
            <person name="Cannon C."/>
            <person name="Castanera R."/>
            <person name="Culley D."/>
            <person name="Daum C."/>
            <person name="Ezra D."/>
            <person name="Gonzalez J."/>
            <person name="Henrissat B."/>
            <person name="Kuo A."/>
            <person name="Liang C."/>
            <person name="Lipzen A."/>
            <person name="Lutzoni F."/>
            <person name="Magnuson J."/>
            <person name="Mondo S."/>
            <person name="Nolan M."/>
            <person name="Ohm R."/>
            <person name="Pangilinan J."/>
            <person name="Park H.-J."/>
            <person name="Ramirez L."/>
            <person name="Alfaro M."/>
            <person name="Sun H."/>
            <person name="Tritt A."/>
            <person name="Yoshinaga Y."/>
            <person name="Zwiers L.-H."/>
            <person name="Turgeon B."/>
            <person name="Goodwin S."/>
            <person name="Spatafora J."/>
            <person name="Crous P."/>
            <person name="Grigoriev I."/>
        </authorList>
    </citation>
    <scope>NUCLEOTIDE SEQUENCE</scope>
    <source>
        <strain evidence="3">CBS 262.69</strain>
    </source>
</reference>
<accession>A0A6G1I2I9</accession>
<dbReference type="EMBL" id="ML996691">
    <property type="protein sequence ID" value="KAF2402404.1"/>
    <property type="molecule type" value="Genomic_DNA"/>
</dbReference>
<dbReference type="GO" id="GO:1903778">
    <property type="term" value="P:protein localization to vacuolar membrane"/>
    <property type="evidence" value="ECO:0007669"/>
    <property type="project" value="TreeGrafter"/>
</dbReference>
<evidence type="ECO:0000313" key="3">
    <source>
        <dbReference type="EMBL" id="KAF2402404.1"/>
    </source>
</evidence>
<feature type="region of interest" description="Disordered" evidence="1">
    <location>
        <begin position="151"/>
        <end position="231"/>
    </location>
</feature>
<organism evidence="3 4">
    <name type="scientific">Trichodelitschia bisporula</name>
    <dbReference type="NCBI Taxonomy" id="703511"/>
    <lineage>
        <taxon>Eukaryota</taxon>
        <taxon>Fungi</taxon>
        <taxon>Dikarya</taxon>
        <taxon>Ascomycota</taxon>
        <taxon>Pezizomycotina</taxon>
        <taxon>Dothideomycetes</taxon>
        <taxon>Dothideomycetes incertae sedis</taxon>
        <taxon>Phaeotrichales</taxon>
        <taxon>Phaeotrichaceae</taxon>
        <taxon>Trichodelitschia</taxon>
    </lineage>
</organism>
<dbReference type="GO" id="GO:0000329">
    <property type="term" value="C:fungal-type vacuole membrane"/>
    <property type="evidence" value="ECO:0007669"/>
    <property type="project" value="TreeGrafter"/>
</dbReference>
<proteinExistence type="predicted"/>
<protein>
    <recommendedName>
        <fullName evidence="5">Phospholipid metabolism enzyme regulator</fullName>
    </recommendedName>
</protein>
<keyword evidence="2" id="KW-0812">Transmembrane</keyword>
<dbReference type="PANTHER" id="PTHR28258:SF1">
    <property type="entry name" value="VACUOLAR SEGREGATION PROTEIN 7"/>
    <property type="match status" value="1"/>
</dbReference>
<evidence type="ECO:0000256" key="1">
    <source>
        <dbReference type="SAM" id="MobiDB-lite"/>
    </source>
</evidence>